<keyword evidence="1" id="KW-1133">Transmembrane helix</keyword>
<dbReference type="Proteomes" id="UP000054928">
    <property type="component" value="Unassembled WGS sequence"/>
</dbReference>
<accession>A0A0P1AHH0</accession>
<reference evidence="3" key="1">
    <citation type="submission" date="2014-09" db="EMBL/GenBank/DDBJ databases">
        <authorList>
            <person name="Sharma Rahul"/>
            <person name="Thines Marco"/>
        </authorList>
    </citation>
    <scope>NUCLEOTIDE SEQUENCE [LARGE SCALE GENOMIC DNA]</scope>
</reference>
<dbReference type="RefSeq" id="XP_024576626.1">
    <property type="nucleotide sequence ID" value="XM_024725895.1"/>
</dbReference>
<name>A0A0P1AHH0_PLAHL</name>
<keyword evidence="3" id="KW-1185">Reference proteome</keyword>
<keyword evidence="1" id="KW-0472">Membrane</keyword>
<dbReference type="EMBL" id="CCYD01000468">
    <property type="protein sequence ID" value="CEG40257.1"/>
    <property type="molecule type" value="Genomic_DNA"/>
</dbReference>
<feature type="transmembrane region" description="Helical" evidence="1">
    <location>
        <begin position="87"/>
        <end position="110"/>
    </location>
</feature>
<keyword evidence="1" id="KW-0812">Transmembrane</keyword>
<evidence type="ECO:0000256" key="1">
    <source>
        <dbReference type="SAM" id="Phobius"/>
    </source>
</evidence>
<organism evidence="2 3">
    <name type="scientific">Plasmopara halstedii</name>
    <name type="common">Downy mildew of sunflower</name>
    <dbReference type="NCBI Taxonomy" id="4781"/>
    <lineage>
        <taxon>Eukaryota</taxon>
        <taxon>Sar</taxon>
        <taxon>Stramenopiles</taxon>
        <taxon>Oomycota</taxon>
        <taxon>Peronosporomycetes</taxon>
        <taxon>Peronosporales</taxon>
        <taxon>Peronosporaceae</taxon>
        <taxon>Plasmopara</taxon>
    </lineage>
</organism>
<sequence length="149" mass="17334">MDVQARVEAVVVLHIEHYYQDLLLNFSAIQDLNDAARIINGFLLCDDKFGVNTGCSAVVTLKVSHAHFPRVENWVVSYRKEKWKTRVYRFVFLKGINLFGNIWFWLYLVLPLAVQVRRTLFINPPAWGHGRIRSTSLFAQPFHLKDFLG</sequence>
<dbReference type="AlphaFoldDB" id="A0A0P1AHH0"/>
<dbReference type="GeneID" id="36405524"/>
<evidence type="ECO:0000313" key="3">
    <source>
        <dbReference type="Proteomes" id="UP000054928"/>
    </source>
</evidence>
<proteinExistence type="predicted"/>
<evidence type="ECO:0000313" key="2">
    <source>
        <dbReference type="EMBL" id="CEG40257.1"/>
    </source>
</evidence>
<protein>
    <submittedName>
        <fullName evidence="2">Uncharacterized protein</fullName>
    </submittedName>
</protein>